<keyword evidence="4" id="KW-1185">Reference proteome</keyword>
<evidence type="ECO:0000313" key="4">
    <source>
        <dbReference type="Proteomes" id="UP000008983"/>
    </source>
</evidence>
<accession>G0QP61</accession>
<dbReference type="OrthoDB" id="273917at2759"/>
<dbReference type="OMA" id="LIGWLEM"/>
<dbReference type="GO" id="GO:0043634">
    <property type="term" value="P:polyadenylation-dependent ncRNA catabolic process"/>
    <property type="evidence" value="ECO:0007669"/>
    <property type="project" value="TreeGrafter"/>
</dbReference>
<dbReference type="InterPro" id="IPR045862">
    <property type="entry name" value="Trf4-like"/>
</dbReference>
<dbReference type="SUPFAM" id="SSF81631">
    <property type="entry name" value="PAP/OAS1 substrate-binding domain"/>
    <property type="match status" value="1"/>
</dbReference>
<feature type="domain" description="Poly(A) RNA polymerase mitochondrial-like central palm" evidence="2">
    <location>
        <begin position="48"/>
        <end position="171"/>
    </location>
</feature>
<proteinExistence type="predicted"/>
<dbReference type="GO" id="GO:1990817">
    <property type="term" value="F:poly(A) RNA polymerase activity"/>
    <property type="evidence" value="ECO:0007669"/>
    <property type="project" value="InterPro"/>
</dbReference>
<reference evidence="3 4" key="1">
    <citation type="submission" date="2011-07" db="EMBL/GenBank/DDBJ databases">
        <authorList>
            <person name="Coyne R."/>
            <person name="Brami D."/>
            <person name="Johnson J."/>
            <person name="Hostetler J."/>
            <person name="Hannick L."/>
            <person name="Clark T."/>
            <person name="Cassidy-Hanley D."/>
            <person name="Inman J."/>
        </authorList>
    </citation>
    <scope>NUCLEOTIDE SEQUENCE [LARGE SCALE GENOMIC DNA]</scope>
    <source>
        <strain evidence="3 4">G5</strain>
    </source>
</reference>
<dbReference type="AlphaFoldDB" id="G0QP61"/>
<dbReference type="STRING" id="857967.G0QP61"/>
<dbReference type="RefSeq" id="XP_004036977.1">
    <property type="nucleotide sequence ID" value="XM_004036929.1"/>
</dbReference>
<dbReference type="Proteomes" id="UP000008983">
    <property type="component" value="Unassembled WGS sequence"/>
</dbReference>
<keyword evidence="1" id="KW-1133">Transmembrane helix</keyword>
<dbReference type="InterPro" id="IPR054708">
    <property type="entry name" value="MTPAP-like_central"/>
</dbReference>
<dbReference type="GO" id="GO:0031499">
    <property type="term" value="C:TRAMP complex"/>
    <property type="evidence" value="ECO:0007669"/>
    <property type="project" value="TreeGrafter"/>
</dbReference>
<dbReference type="CDD" id="cd05402">
    <property type="entry name" value="NT_PAP_TUTase"/>
    <property type="match status" value="1"/>
</dbReference>
<dbReference type="PANTHER" id="PTHR23092:SF15">
    <property type="entry name" value="INACTIVE NON-CANONICAL POLY(A) RNA POLYMERASE PROTEIN TRF4-2-RELATED"/>
    <property type="match status" value="1"/>
</dbReference>
<dbReference type="SUPFAM" id="SSF81301">
    <property type="entry name" value="Nucleotidyltransferase"/>
    <property type="match status" value="1"/>
</dbReference>
<dbReference type="GO" id="GO:0005730">
    <property type="term" value="C:nucleolus"/>
    <property type="evidence" value="ECO:0007669"/>
    <property type="project" value="TreeGrafter"/>
</dbReference>
<dbReference type="FunCoup" id="G0QP61">
    <property type="interactions" value="282"/>
</dbReference>
<protein>
    <recommendedName>
        <fullName evidence="2">Poly(A) RNA polymerase mitochondrial-like central palm domain-containing protein</fullName>
    </recommendedName>
</protein>
<keyword evidence="1" id="KW-0472">Membrane</keyword>
<dbReference type="EMBL" id="GL983527">
    <property type="protein sequence ID" value="EGR32991.1"/>
    <property type="molecule type" value="Genomic_DNA"/>
</dbReference>
<dbReference type="GO" id="GO:0003729">
    <property type="term" value="F:mRNA binding"/>
    <property type="evidence" value="ECO:0007669"/>
    <property type="project" value="TreeGrafter"/>
</dbReference>
<organism evidence="3 4">
    <name type="scientific">Ichthyophthirius multifiliis</name>
    <name type="common">White spot disease agent</name>
    <name type="synonym">Ich</name>
    <dbReference type="NCBI Taxonomy" id="5932"/>
    <lineage>
        <taxon>Eukaryota</taxon>
        <taxon>Sar</taxon>
        <taxon>Alveolata</taxon>
        <taxon>Ciliophora</taxon>
        <taxon>Intramacronucleata</taxon>
        <taxon>Oligohymenophorea</taxon>
        <taxon>Hymenostomatida</taxon>
        <taxon>Ophryoglenina</taxon>
        <taxon>Ichthyophthirius</taxon>
    </lineage>
</organism>
<evidence type="ECO:0000259" key="2">
    <source>
        <dbReference type="Pfam" id="PF22600"/>
    </source>
</evidence>
<dbReference type="eggNOG" id="KOG1906">
    <property type="taxonomic scope" value="Eukaryota"/>
</dbReference>
<dbReference type="Gene3D" id="1.10.1410.10">
    <property type="match status" value="1"/>
</dbReference>
<dbReference type="Gene3D" id="3.30.460.10">
    <property type="entry name" value="Beta Polymerase, domain 2"/>
    <property type="match status" value="1"/>
</dbReference>
<dbReference type="GeneID" id="14909160"/>
<dbReference type="InParanoid" id="G0QP61"/>
<dbReference type="InterPro" id="IPR043519">
    <property type="entry name" value="NT_sf"/>
</dbReference>
<gene>
    <name evidence="3" type="ORF">IMG5_064460</name>
</gene>
<dbReference type="Pfam" id="PF22600">
    <property type="entry name" value="MTPAP-like_central"/>
    <property type="match status" value="1"/>
</dbReference>
<evidence type="ECO:0000313" key="3">
    <source>
        <dbReference type="EMBL" id="EGR32991.1"/>
    </source>
</evidence>
<sequence length="347" mass="40730">MVYLKTYLQIESQPYQNDNNPKEVLDEKKLAPWISDQTLLIKNPLYRLHNEIIELTEYLAPTKEEHELRIKSFENLTQIIKSVIPDCEVKTFGSFSSKLYLPNSDIDIVIVKEGESNKYLYKKVADVVLTCEDIYENISFITNAKVPLIKFVEKSTQTNFDISFNKEDGVKQLPEVQKCLQIYPEIKYLIFIMKCILRQRDLNETYTGGIGSFLLFCMILAFLRELRKEYKDNNKVSEIKNITLGEYLLKMFKFYSNFDVERKKIIMTNQGGIYDKDNRDRKFSLISPQDQSHDIGSSSFKIKESVFPLFKNRFQFFTNYNFKAQESVLKYLVNPSGNTFTFQKDNS</sequence>
<feature type="transmembrane region" description="Helical" evidence="1">
    <location>
        <begin position="205"/>
        <end position="223"/>
    </location>
</feature>
<evidence type="ECO:0000256" key="1">
    <source>
        <dbReference type="SAM" id="Phobius"/>
    </source>
</evidence>
<keyword evidence="1" id="KW-0812">Transmembrane</keyword>
<name>G0QP61_ICHMU</name>
<dbReference type="GO" id="GO:0031123">
    <property type="term" value="P:RNA 3'-end processing"/>
    <property type="evidence" value="ECO:0007669"/>
    <property type="project" value="TreeGrafter"/>
</dbReference>
<dbReference type="PANTHER" id="PTHR23092">
    <property type="entry name" value="POLY(A) RNA POLYMERASE"/>
    <property type="match status" value="1"/>
</dbReference>